<reference evidence="1 2" key="1">
    <citation type="submission" date="2018-04" db="EMBL/GenBank/DDBJ databases">
        <title>Complete genome sequences of Streptomyces lydicus strain WYEC and characterization of antagonistic properties of biological control agents.</title>
        <authorList>
            <person name="Mariita R.M."/>
            <person name="Sello J.K."/>
        </authorList>
    </citation>
    <scope>NUCLEOTIDE SEQUENCE [LARGE SCALE GENOMIC DNA]</scope>
    <source>
        <strain evidence="1 2">WYEC 108</strain>
    </source>
</reference>
<sequence>MSDPSTTMTPPVYLSLPPASPTPAEGCGVCTALAKQRAAAAAEGDLSRVTDCNIELRNHLHRGRD</sequence>
<dbReference type="AlphaFoldDB" id="A0A3S9YFW2"/>
<proteinExistence type="predicted"/>
<dbReference type="Proteomes" id="UP000275579">
    <property type="component" value="Chromosome"/>
</dbReference>
<evidence type="ECO:0000313" key="1">
    <source>
        <dbReference type="EMBL" id="AZS73919.1"/>
    </source>
</evidence>
<accession>A0A3S9YFW2</accession>
<evidence type="ECO:0000313" key="2">
    <source>
        <dbReference type="Proteomes" id="UP000275579"/>
    </source>
</evidence>
<organism evidence="1 2">
    <name type="scientific">Streptomyces lydicus</name>
    <dbReference type="NCBI Taxonomy" id="47763"/>
    <lineage>
        <taxon>Bacteria</taxon>
        <taxon>Bacillati</taxon>
        <taxon>Actinomycetota</taxon>
        <taxon>Actinomycetes</taxon>
        <taxon>Kitasatosporales</taxon>
        <taxon>Streptomycetaceae</taxon>
        <taxon>Streptomyces</taxon>
    </lineage>
</organism>
<gene>
    <name evidence="1" type="ORF">DDE74_25915</name>
</gene>
<name>A0A3S9YFW2_9ACTN</name>
<protein>
    <submittedName>
        <fullName evidence="1">Uncharacterized protein</fullName>
    </submittedName>
</protein>
<dbReference type="EMBL" id="CP029042">
    <property type="protein sequence ID" value="AZS73919.1"/>
    <property type="molecule type" value="Genomic_DNA"/>
</dbReference>